<proteinExistence type="predicted"/>
<evidence type="ECO:0000259" key="3">
    <source>
        <dbReference type="PROSITE" id="PS50977"/>
    </source>
</evidence>
<keyword evidence="5" id="KW-1185">Reference proteome</keyword>
<dbReference type="Gene3D" id="1.10.357.10">
    <property type="entry name" value="Tetracycline Repressor, domain 2"/>
    <property type="match status" value="1"/>
</dbReference>
<dbReference type="PANTHER" id="PTHR30328">
    <property type="entry name" value="TRANSCRIPTIONAL REPRESSOR"/>
    <property type="match status" value="1"/>
</dbReference>
<dbReference type="InterPro" id="IPR050109">
    <property type="entry name" value="HTH-type_TetR-like_transc_reg"/>
</dbReference>
<dbReference type="Proteomes" id="UP000625527">
    <property type="component" value="Unassembled WGS sequence"/>
</dbReference>
<dbReference type="InterPro" id="IPR036271">
    <property type="entry name" value="Tet_transcr_reg_TetR-rel_C_sf"/>
</dbReference>
<protein>
    <submittedName>
        <fullName evidence="4">TetR family transcriptional regulator</fullName>
    </submittedName>
</protein>
<dbReference type="InterPro" id="IPR041467">
    <property type="entry name" value="Sco4008_C"/>
</dbReference>
<dbReference type="PANTHER" id="PTHR30328:SF54">
    <property type="entry name" value="HTH-TYPE TRANSCRIPTIONAL REPRESSOR SCO4008"/>
    <property type="match status" value="1"/>
</dbReference>
<dbReference type="EMBL" id="JADAQT010000108">
    <property type="protein sequence ID" value="MBE1878241.1"/>
    <property type="molecule type" value="Genomic_DNA"/>
</dbReference>
<keyword evidence="1 2" id="KW-0238">DNA-binding</keyword>
<name>A0ABR9N4Y4_9MICO</name>
<evidence type="ECO:0000313" key="5">
    <source>
        <dbReference type="Proteomes" id="UP000625527"/>
    </source>
</evidence>
<dbReference type="RefSeq" id="WP_192864781.1">
    <property type="nucleotide sequence ID" value="NZ_JADAQT010000108.1"/>
</dbReference>
<evidence type="ECO:0000313" key="4">
    <source>
        <dbReference type="EMBL" id="MBE1878241.1"/>
    </source>
</evidence>
<dbReference type="InterPro" id="IPR009057">
    <property type="entry name" value="Homeodomain-like_sf"/>
</dbReference>
<dbReference type="SUPFAM" id="SSF48498">
    <property type="entry name" value="Tetracyclin repressor-like, C-terminal domain"/>
    <property type="match status" value="1"/>
</dbReference>
<organism evidence="4 5">
    <name type="scientific">Myceligenerans pegani</name>
    <dbReference type="NCBI Taxonomy" id="2776917"/>
    <lineage>
        <taxon>Bacteria</taxon>
        <taxon>Bacillati</taxon>
        <taxon>Actinomycetota</taxon>
        <taxon>Actinomycetes</taxon>
        <taxon>Micrococcales</taxon>
        <taxon>Promicromonosporaceae</taxon>
        <taxon>Myceligenerans</taxon>
    </lineage>
</organism>
<dbReference type="SUPFAM" id="SSF46689">
    <property type="entry name" value="Homeodomain-like"/>
    <property type="match status" value="1"/>
</dbReference>
<gene>
    <name evidence="4" type="ORF">IHE71_21335</name>
</gene>
<dbReference type="InterPro" id="IPR001647">
    <property type="entry name" value="HTH_TetR"/>
</dbReference>
<dbReference type="Pfam" id="PF00440">
    <property type="entry name" value="TetR_N"/>
    <property type="match status" value="1"/>
</dbReference>
<dbReference type="PROSITE" id="PS50977">
    <property type="entry name" value="HTH_TETR_2"/>
    <property type="match status" value="1"/>
</dbReference>
<feature type="domain" description="HTH tetR-type" evidence="3">
    <location>
        <begin position="6"/>
        <end position="66"/>
    </location>
</feature>
<accession>A0ABR9N4Y4</accession>
<comment type="caution">
    <text evidence="4">The sequence shown here is derived from an EMBL/GenBank/DDBJ whole genome shotgun (WGS) entry which is preliminary data.</text>
</comment>
<dbReference type="Pfam" id="PF17926">
    <property type="entry name" value="TetR_C_21"/>
    <property type="match status" value="1"/>
</dbReference>
<feature type="DNA-binding region" description="H-T-H motif" evidence="2">
    <location>
        <begin position="29"/>
        <end position="48"/>
    </location>
</feature>
<reference evidence="4 5" key="1">
    <citation type="submission" date="2020-10" db="EMBL/GenBank/DDBJ databases">
        <title>Myceligenerans pegani sp. nov., an endophytic actinomycete isolated from Peganum harmala L. in Xinjiang, China.</title>
        <authorList>
            <person name="Xin L."/>
        </authorList>
    </citation>
    <scope>NUCLEOTIDE SEQUENCE [LARGE SCALE GENOMIC DNA]</scope>
    <source>
        <strain evidence="4 5">TRM65318</strain>
    </source>
</reference>
<evidence type="ECO:0000256" key="2">
    <source>
        <dbReference type="PROSITE-ProRule" id="PRU00335"/>
    </source>
</evidence>
<evidence type="ECO:0000256" key="1">
    <source>
        <dbReference type="ARBA" id="ARBA00023125"/>
    </source>
</evidence>
<sequence>MAWDTAATRRKILDAALAEFAEHGPAGTTVDRIARRSGVNKERVYNYFGNKYALFKKVLAVESERIAGEVAFDPAAADPIGDYAGRIFDYHQVHPELARLLLWEGLTVPGEVPEEEARRAHYAAKVDVFARAQEAGVLRDDLEPGMLVYAIMALANWWSASPHVARMVTGTEPDDAARRRAAVVAAARRLAAPGV</sequence>
<dbReference type="PRINTS" id="PR00455">
    <property type="entry name" value="HTHTETR"/>
</dbReference>